<sequence length="619" mass="71920">MANNSYKNPSMKQLDILKTENEIERSHYPILLQAQKAWENIEHFRQKRKRNRDYTYGKQWNDLIKLPDGRVVSEEQYIREQGKVPLKNNLIRQMVKAVLGQFRNNQTQPVCIARDRQEQSLGELMSTAVQYAYQHNRLQELDSRTLEEFLISGICFQKIGYGHRRGKTDVWVDEINPNRIFFNAMEDSRHWDCTLIGELHDMSIAEVISRFSFGSRARAIQLRNIYSEADNETIRHNFENLTAKAIDRLDFFMPANQDMCRVIEIWKLESREVLNCHDFRSGEYYHIPVTGAEDINKENRKRVHEARTSGQPEETAQLIETEWSIMQTWRYRFFSPLGDLLDEGETPYWHGEHPYVFKLYPLIDGEVHAFVEDVIDQQRYINRLITMIDFIMGSSAKGVLLFPEDQIPDGMTIEDIADEWTKYNGIILFRPRPGSPMPQQIAVNATQVGAYEMLSLQMRLFEDISGVHGAIQGKAAQSGTPASLYAQQIQYSSTNLLDLFESFKTFREDRDIKIMKTIQQFYSDNRYLNLAGNNYGKEISTYTPEEVRNTEFDLSIAETLSTPALRMASNEFLMELFRSGKISLEMLLQNGAFPFADKLLQAIHQSQAESTQQNTTPQI</sequence>
<dbReference type="PATRIC" id="fig|742726.3.peg.456"/>
<protein>
    <recommendedName>
        <fullName evidence="3">Portal protein</fullName>
    </recommendedName>
</protein>
<dbReference type="Pfam" id="PF16510">
    <property type="entry name" value="P22_portal"/>
    <property type="match status" value="1"/>
</dbReference>
<dbReference type="InterPro" id="IPR032427">
    <property type="entry name" value="P22_portal"/>
</dbReference>
<reference evidence="1 2" key="1">
    <citation type="submission" date="2012-08" db="EMBL/GenBank/DDBJ databases">
        <title>The Genome Sequence of Barnesiella intestinihominis YIT 11860.</title>
        <authorList>
            <consortium name="The Broad Institute Genome Sequencing Platform"/>
            <person name="Earl A."/>
            <person name="Ward D."/>
            <person name="Feldgarden M."/>
            <person name="Gevers D."/>
            <person name="Morotomi M."/>
            <person name="Walker B."/>
            <person name="Young S.K."/>
            <person name="Zeng Q."/>
            <person name="Gargeya S."/>
            <person name="Fitzgerald M."/>
            <person name="Haas B."/>
            <person name="Abouelleil A."/>
            <person name="Alvarado L."/>
            <person name="Arachchi H.M."/>
            <person name="Berlin A.M."/>
            <person name="Chapman S.B."/>
            <person name="Goldberg J."/>
            <person name="Griggs A."/>
            <person name="Gujja S."/>
            <person name="Hansen M."/>
            <person name="Howarth C."/>
            <person name="Imamovic A."/>
            <person name="Larimer J."/>
            <person name="McCowen C."/>
            <person name="Montmayeur A."/>
            <person name="Murphy C."/>
            <person name="Neiman D."/>
            <person name="Pearson M."/>
            <person name="Priest M."/>
            <person name="Roberts A."/>
            <person name="Saif S."/>
            <person name="Shea T."/>
            <person name="Sisk P."/>
            <person name="Sykes S."/>
            <person name="Wortman J."/>
            <person name="Nusbaum C."/>
            <person name="Birren B."/>
        </authorList>
    </citation>
    <scope>NUCLEOTIDE SEQUENCE [LARGE SCALE GENOMIC DNA]</scope>
    <source>
        <strain evidence="1 2">YIT 11860</strain>
    </source>
</reference>
<comment type="caution">
    <text evidence="1">The sequence shown here is derived from an EMBL/GenBank/DDBJ whole genome shotgun (WGS) entry which is preliminary data.</text>
</comment>
<proteinExistence type="predicted"/>
<dbReference type="GeneID" id="77847785"/>
<dbReference type="EMBL" id="ADLE01000001">
    <property type="protein sequence ID" value="EJZ66262.1"/>
    <property type="molecule type" value="Genomic_DNA"/>
</dbReference>
<evidence type="ECO:0008006" key="3">
    <source>
        <dbReference type="Google" id="ProtNLM"/>
    </source>
</evidence>
<dbReference type="eggNOG" id="ENOG502Z8H3">
    <property type="taxonomic scope" value="Bacteria"/>
</dbReference>
<keyword evidence="2" id="KW-1185">Reference proteome</keyword>
<dbReference type="OrthoDB" id="1086227at2"/>
<dbReference type="RefSeq" id="WP_008860936.1">
    <property type="nucleotide sequence ID" value="NZ_JH815203.1"/>
</dbReference>
<name>K0X496_9BACT</name>
<dbReference type="AlphaFoldDB" id="K0X496"/>
<gene>
    <name evidence="1" type="ORF">HMPREF9448_00439</name>
</gene>
<accession>K0X496</accession>
<evidence type="ECO:0000313" key="2">
    <source>
        <dbReference type="Proteomes" id="UP000006044"/>
    </source>
</evidence>
<evidence type="ECO:0000313" key="1">
    <source>
        <dbReference type="EMBL" id="EJZ66262.1"/>
    </source>
</evidence>
<organism evidence="1 2">
    <name type="scientific">Barnesiella intestinihominis YIT 11860</name>
    <dbReference type="NCBI Taxonomy" id="742726"/>
    <lineage>
        <taxon>Bacteria</taxon>
        <taxon>Pseudomonadati</taxon>
        <taxon>Bacteroidota</taxon>
        <taxon>Bacteroidia</taxon>
        <taxon>Bacteroidales</taxon>
        <taxon>Barnesiellaceae</taxon>
        <taxon>Barnesiella</taxon>
    </lineage>
</organism>
<dbReference type="HOGENOM" id="CLU_433251_0_0_10"/>
<dbReference type="Proteomes" id="UP000006044">
    <property type="component" value="Unassembled WGS sequence"/>
</dbReference>